<evidence type="ECO:0000313" key="2">
    <source>
        <dbReference type="EMBL" id="KAL0951426.1"/>
    </source>
</evidence>
<name>A0ABR3J7D3_9AGAR</name>
<feature type="compositionally biased region" description="Low complexity" evidence="1">
    <location>
        <begin position="110"/>
        <end position="128"/>
    </location>
</feature>
<dbReference type="Proteomes" id="UP001556367">
    <property type="component" value="Unassembled WGS sequence"/>
</dbReference>
<keyword evidence="3" id="KW-1185">Reference proteome</keyword>
<sequence>MVHQLGSTYIYTAYLQPFLKKNEADLDAGIIAAQQSTLTFLQTRLSSLWDFFWSLINKTPASGQPPAPGAPPQAGAGAGLSLESAMGLWRSYGPSVLGALQPGTRAASNAPAPSTPGARPAAAASSSSIQVPTAERRGPLTPESEPLPNPYGISPSATPGISTPSSNTPSFPEPQFH</sequence>
<protein>
    <submittedName>
        <fullName evidence="2">Uncharacterized protein</fullName>
    </submittedName>
</protein>
<dbReference type="EMBL" id="JASNQZ010000011">
    <property type="protein sequence ID" value="KAL0951426.1"/>
    <property type="molecule type" value="Genomic_DNA"/>
</dbReference>
<organism evidence="2 3">
    <name type="scientific">Hohenbuehelia grisea</name>
    <dbReference type="NCBI Taxonomy" id="104357"/>
    <lineage>
        <taxon>Eukaryota</taxon>
        <taxon>Fungi</taxon>
        <taxon>Dikarya</taxon>
        <taxon>Basidiomycota</taxon>
        <taxon>Agaricomycotina</taxon>
        <taxon>Agaricomycetes</taxon>
        <taxon>Agaricomycetidae</taxon>
        <taxon>Agaricales</taxon>
        <taxon>Pleurotineae</taxon>
        <taxon>Pleurotaceae</taxon>
        <taxon>Hohenbuehelia</taxon>
    </lineage>
</organism>
<feature type="compositionally biased region" description="Polar residues" evidence="1">
    <location>
        <begin position="155"/>
        <end position="170"/>
    </location>
</feature>
<reference evidence="3" key="1">
    <citation type="submission" date="2024-06" db="EMBL/GenBank/DDBJ databases">
        <title>Multi-omics analyses provide insights into the biosynthesis of the anticancer antibiotic pleurotin in Hohenbuehelia grisea.</title>
        <authorList>
            <person name="Weaver J.A."/>
            <person name="Alberti F."/>
        </authorList>
    </citation>
    <scope>NUCLEOTIDE SEQUENCE [LARGE SCALE GENOMIC DNA]</scope>
    <source>
        <strain evidence="3">T-177</strain>
    </source>
</reference>
<accession>A0ABR3J7D3</accession>
<comment type="caution">
    <text evidence="2">The sequence shown here is derived from an EMBL/GenBank/DDBJ whole genome shotgun (WGS) entry which is preliminary data.</text>
</comment>
<proteinExistence type="predicted"/>
<gene>
    <name evidence="2" type="ORF">HGRIS_008118</name>
</gene>
<evidence type="ECO:0000313" key="3">
    <source>
        <dbReference type="Proteomes" id="UP001556367"/>
    </source>
</evidence>
<evidence type="ECO:0000256" key="1">
    <source>
        <dbReference type="SAM" id="MobiDB-lite"/>
    </source>
</evidence>
<feature type="region of interest" description="Disordered" evidence="1">
    <location>
        <begin position="100"/>
        <end position="177"/>
    </location>
</feature>